<dbReference type="Pfam" id="PF26251">
    <property type="entry name" value="TPR_TRAPPC9-Trs120"/>
    <property type="match status" value="1"/>
</dbReference>
<dbReference type="STRING" id="645134.A0A0L0H6Z7"/>
<gene>
    <name evidence="9" type="ORF">SPPG_09456</name>
</gene>
<feature type="domain" description="Trs120/TRAPPC9 first Ig-like" evidence="6">
    <location>
        <begin position="759"/>
        <end position="942"/>
    </location>
</feature>
<dbReference type="RefSeq" id="XP_016605330.1">
    <property type="nucleotide sequence ID" value="XM_016757622.1"/>
</dbReference>
<evidence type="ECO:0000256" key="2">
    <source>
        <dbReference type="ARBA" id="ARBA00023034"/>
    </source>
</evidence>
<dbReference type="GeneID" id="27692581"/>
<keyword evidence="10" id="KW-1185">Reference proteome</keyword>
<feature type="compositionally biased region" description="Polar residues" evidence="3">
    <location>
        <begin position="349"/>
        <end position="371"/>
    </location>
</feature>
<dbReference type="InParanoid" id="A0A0L0H6Z7"/>
<feature type="domain" description="Trs120/TRAPPC9 TPR region" evidence="5">
    <location>
        <begin position="398"/>
        <end position="729"/>
    </location>
</feature>
<evidence type="ECO:0000313" key="9">
    <source>
        <dbReference type="EMBL" id="KNC97290.1"/>
    </source>
</evidence>
<feature type="domain" description="Trs120/TRAPPC9 third Ig-like" evidence="7">
    <location>
        <begin position="1209"/>
        <end position="1368"/>
    </location>
</feature>
<proteinExistence type="predicted"/>
<reference evidence="9 10" key="1">
    <citation type="submission" date="2009-08" db="EMBL/GenBank/DDBJ databases">
        <title>The Genome Sequence of Spizellomyces punctatus strain DAOM BR117.</title>
        <authorList>
            <consortium name="The Broad Institute Genome Sequencing Platform"/>
            <person name="Russ C."/>
            <person name="Cuomo C."/>
            <person name="Shea T."/>
            <person name="Young S.K."/>
            <person name="Zeng Q."/>
            <person name="Koehrsen M."/>
            <person name="Haas B."/>
            <person name="Borodovsky M."/>
            <person name="Guigo R."/>
            <person name="Alvarado L."/>
            <person name="Berlin A."/>
            <person name="Bochicchio J."/>
            <person name="Borenstein D."/>
            <person name="Chapman S."/>
            <person name="Chen Z."/>
            <person name="Engels R."/>
            <person name="Freedman E."/>
            <person name="Gellesch M."/>
            <person name="Goldberg J."/>
            <person name="Griggs A."/>
            <person name="Gujja S."/>
            <person name="Heiman D."/>
            <person name="Hepburn T."/>
            <person name="Howarth C."/>
            <person name="Jen D."/>
            <person name="Larson L."/>
            <person name="Lewis B."/>
            <person name="Mehta T."/>
            <person name="Park D."/>
            <person name="Pearson M."/>
            <person name="Roberts A."/>
            <person name="Saif S."/>
            <person name="Shenoy N."/>
            <person name="Sisk P."/>
            <person name="Stolte C."/>
            <person name="Sykes S."/>
            <person name="Thomson T."/>
            <person name="Walk T."/>
            <person name="White J."/>
            <person name="Yandava C."/>
            <person name="Burger G."/>
            <person name="Gray M.W."/>
            <person name="Holland P.W.H."/>
            <person name="King N."/>
            <person name="Lang F.B.F."/>
            <person name="Roger A.J."/>
            <person name="Ruiz-Trillo I."/>
            <person name="Lander E."/>
            <person name="Nusbaum C."/>
        </authorList>
    </citation>
    <scope>NUCLEOTIDE SEQUENCE [LARGE SCALE GENOMIC DNA]</scope>
    <source>
        <strain evidence="9 10">DAOM BR117</strain>
    </source>
</reference>
<accession>A0A0L0H6Z7</accession>
<dbReference type="InterPro" id="IPR058565">
    <property type="entry name" value="Ig_TRAPPC9_Trs120_1st"/>
</dbReference>
<dbReference type="OMA" id="EGFWYRE"/>
<evidence type="ECO:0000256" key="1">
    <source>
        <dbReference type="ARBA" id="ARBA00004555"/>
    </source>
</evidence>
<comment type="subcellular location">
    <subcellularLocation>
        <location evidence="1">Golgi apparatus</location>
    </subcellularLocation>
</comment>
<dbReference type="PANTHER" id="PTHR21512">
    <property type="entry name" value="TRAFFICKING PROTEIN PARTICLE COMPLEX SUBUNIT 9"/>
    <property type="match status" value="1"/>
</dbReference>
<protein>
    <submittedName>
        <fullName evidence="9">Uncharacterized protein</fullName>
    </submittedName>
</protein>
<dbReference type="Pfam" id="PF26283">
    <property type="entry name" value="Ig_TRAPPC9-Trs120_4th"/>
    <property type="match status" value="1"/>
</dbReference>
<dbReference type="Pfam" id="PF26254">
    <property type="entry name" value="Ig_TRAPPC9-Trs120_1st"/>
    <property type="match status" value="1"/>
</dbReference>
<dbReference type="FunCoup" id="A0A0L0H6Z7">
    <property type="interactions" value="55"/>
</dbReference>
<evidence type="ECO:0000259" key="8">
    <source>
        <dbReference type="Pfam" id="PF26283"/>
    </source>
</evidence>
<dbReference type="InterPro" id="IPR058563">
    <property type="entry name" value="Trs120_TRAPPC9_N"/>
</dbReference>
<keyword evidence="2" id="KW-0333">Golgi apparatus</keyword>
<dbReference type="InterPro" id="IPR058567">
    <property type="entry name" value="Ig_TRAPPC9_Trs120_3rd"/>
</dbReference>
<feature type="compositionally biased region" description="Polar residues" evidence="3">
    <location>
        <begin position="1107"/>
        <end position="1131"/>
    </location>
</feature>
<dbReference type="EMBL" id="KQ257464">
    <property type="protein sequence ID" value="KNC97290.1"/>
    <property type="molecule type" value="Genomic_DNA"/>
</dbReference>
<evidence type="ECO:0000313" key="10">
    <source>
        <dbReference type="Proteomes" id="UP000053201"/>
    </source>
</evidence>
<evidence type="ECO:0000259" key="7">
    <source>
        <dbReference type="Pfam" id="PF26282"/>
    </source>
</evidence>
<dbReference type="InterPro" id="IPR058568">
    <property type="entry name" value="Ig_TRAPPC9_Trs120_4th"/>
</dbReference>
<dbReference type="PANTHER" id="PTHR21512:SF5">
    <property type="entry name" value="TRAFFICKING PROTEIN PARTICLE COMPLEX SUBUNIT 9"/>
    <property type="match status" value="1"/>
</dbReference>
<dbReference type="VEuPathDB" id="FungiDB:SPPG_09456"/>
<dbReference type="Pfam" id="PF26280">
    <property type="entry name" value="Ig_TRAPPC9-Trs120_2nd"/>
    <property type="match status" value="1"/>
</dbReference>
<dbReference type="eggNOG" id="KOG1953">
    <property type="taxonomic scope" value="Eukaryota"/>
</dbReference>
<name>A0A0L0H6Z7_SPIPD</name>
<dbReference type="Proteomes" id="UP000053201">
    <property type="component" value="Unassembled WGS sequence"/>
</dbReference>
<organism evidence="9 10">
    <name type="scientific">Spizellomyces punctatus (strain DAOM BR117)</name>
    <dbReference type="NCBI Taxonomy" id="645134"/>
    <lineage>
        <taxon>Eukaryota</taxon>
        <taxon>Fungi</taxon>
        <taxon>Fungi incertae sedis</taxon>
        <taxon>Chytridiomycota</taxon>
        <taxon>Chytridiomycota incertae sedis</taxon>
        <taxon>Chytridiomycetes</taxon>
        <taxon>Spizellomycetales</taxon>
        <taxon>Spizellomycetaceae</taxon>
        <taxon>Spizellomyces</taxon>
    </lineage>
</organism>
<dbReference type="InterPro" id="IPR058564">
    <property type="entry name" value="TPR_TRAPPC9_Trs120"/>
</dbReference>
<dbReference type="GO" id="GO:0005802">
    <property type="term" value="C:trans-Golgi network"/>
    <property type="evidence" value="ECO:0007669"/>
    <property type="project" value="TreeGrafter"/>
</dbReference>
<dbReference type="OrthoDB" id="27962at2759"/>
<feature type="region of interest" description="Disordered" evidence="3">
    <location>
        <begin position="907"/>
        <end position="928"/>
    </location>
</feature>
<dbReference type="Pfam" id="PF26282">
    <property type="entry name" value="Ig_TRAPPC9-Trs120_3rd"/>
    <property type="match status" value="1"/>
</dbReference>
<feature type="domain" description="Trs120/TRAPPC9 fourth Ig-like" evidence="8">
    <location>
        <begin position="1406"/>
        <end position="1515"/>
    </location>
</feature>
<dbReference type="InterPro" id="IPR013935">
    <property type="entry name" value="Trs120_TRAPPC9"/>
</dbReference>
<feature type="domain" description="Trs120/TRAPPC9 N-terminal" evidence="4">
    <location>
        <begin position="10"/>
        <end position="337"/>
    </location>
</feature>
<dbReference type="Pfam" id="PF08626">
    <property type="entry name" value="TRAPPC9-Trs120"/>
    <property type="match status" value="1"/>
</dbReference>
<feature type="region of interest" description="Disordered" evidence="3">
    <location>
        <begin position="348"/>
        <end position="371"/>
    </location>
</feature>
<evidence type="ECO:0000256" key="3">
    <source>
        <dbReference type="SAM" id="MobiDB-lite"/>
    </source>
</evidence>
<sequence>MPREPPFDLLKFARMRILLVPVHPIRRDTFRKYVDSLSQFDVVSLMDLTPPDSSRSQSKFTEQMYHHEGYLHINYVTSYNKEHLPFEEFQLYRQIVGVIGIMHCQQVDSIGEGYKRFQNILSRYPSVLASRCFAFEPTEQQADDTRGCIMIPDDPKKLSFYLMTQINDLANELLVAFGNLAAHFDKRPMISGPLMPSSIASTPISAHATTLPASPASFTPTMQSLPSSASIVQSPSVSASLPLSGVSTPIREGSAPLLSAQDSTASMLGLGNLFTPDKTKKRTPARAQKLIADLFLMAGRVDLAISSYSAAIEAMKATGDYQWLAAAMEAYYCALILSLLPKTGLWPNTEDSPSSETASPTGSTGTLGRQPLRSPTYSIIFAAAQSHPQFRMLICDIPDRYREIASLYERSFQPGQPGFYPLLHIHACLDMARYLAAMWVAKFNGPVTNGAGVMLVVSESKGIADIASNIGLSGSGARAANTAGTATTVGPAFDKDRIILNGGLGASKVDVSTWVMKAWASGVEYLTLSDQIGCVTSIATAYAQIGYKKKHAFFLRQTALLLLATLKGNRKARVSMSDVSEIGGERGRSAQLTHTRGLFECMRRVCETFGVGDTSAVEGRETADGTTSLEEDDNEWLDLYFDEDDLDMDELDAHDIMSKKIQISRLRYGWPELQIDVLKECMEISEAADSHVTYITYALRLLNRLYKHLSEQEQVEHLEAMHTAAARSKALEVAIGPNNNPLKSPCALVKGASKVPVLRRLRFVRQLATGIPYPHPRSSLDGTLTAAAKAADPFLYNPFAAKTIAAKGNKDLGRDVILIVNEPAYFDVTLANPFSFDLEVQSLLINTTGIPFKPRPISIVIPAESRSFTVRLSGIPLAPGTLLIKGCTVRLFAGAVEEDIAPLQRLLDDPRQKTKDGRRKRQDERERFGKKRIEFAEKRKEAGTVGPKVEREVPEWSLPIKVIPEQPLVQVVRDSLLSTGPMMLFEGERTTFPIHLVNKGTTPVDFLTIGFAESYLPEAAGAEPIDGAAEEPEDVYERDVHDRSIRVFWLEKEIGERIPIAKVADTGVERIPVALAPGEQVTIVIGAFGKKWSTGGTIKLDYGHVGSSKTPSKNQPIEDAQSSPTEGIQTPTSPPDDHFYTRQILIPILMTVQPALQPLNMDILLLSDASSSSSILMSATPNGAMINGTQRNLSMEEMTLDAELALLQQEGLPEEDRKRDHCLFTFDLRNVWRSPFEVVFEVFDGAEDITPSHSTKTIVHAGMTKRILLPIKRIHLPSATTTLPIPQPDWKQFVVGKTRRLSPSEDRERRTLFWYREALVGGVTPLQHSQQPSMARGRIVATWYYSQARVGSLSLRGLRLRRGLLSVLKREEVRIEVKVVPFTDYKGGQAEVTGDADHVLAVKKMKKGSFQIGLWETAVIEWSVWNLKDRPFQPLLRILPHPDPPPTSLPITIHTPTDDRSVTFHSVPNIQFGGPLQTPLSPLAPSEKTTYALPVVPTGQGRIRILWHLEDITSITPTKASRGTVWEEDTYWGGDGILLDIVDKVER</sequence>
<evidence type="ECO:0000259" key="6">
    <source>
        <dbReference type="Pfam" id="PF26254"/>
    </source>
</evidence>
<evidence type="ECO:0000259" key="4">
    <source>
        <dbReference type="Pfam" id="PF08626"/>
    </source>
</evidence>
<evidence type="ECO:0000259" key="5">
    <source>
        <dbReference type="Pfam" id="PF26251"/>
    </source>
</evidence>
<feature type="region of interest" description="Disordered" evidence="3">
    <location>
        <begin position="1106"/>
        <end position="1136"/>
    </location>
</feature>